<comment type="subunit">
    <text evidence="5">Component of the eukaryotic translation initiation factor 3 (eIF-3) complex.</text>
</comment>
<dbReference type="EMBL" id="CAKLCB010000264">
    <property type="protein sequence ID" value="CAH0518570.1"/>
    <property type="molecule type" value="Genomic_DNA"/>
</dbReference>
<dbReference type="PANTHER" id="PTHR15350:SF2">
    <property type="entry name" value="EUKARYOTIC TRANSLATION INITIATION FACTOR 3 SUBUNIT M"/>
    <property type="match status" value="1"/>
</dbReference>
<evidence type="ECO:0000259" key="6">
    <source>
        <dbReference type="PROSITE" id="PS50250"/>
    </source>
</evidence>
<organism evidence="7 10">
    <name type="scientific">Peronospora belbahrii</name>
    <dbReference type="NCBI Taxonomy" id="622444"/>
    <lineage>
        <taxon>Eukaryota</taxon>
        <taxon>Sar</taxon>
        <taxon>Stramenopiles</taxon>
        <taxon>Oomycota</taxon>
        <taxon>Peronosporomycetes</taxon>
        <taxon>Peronosporales</taxon>
        <taxon>Peronosporaceae</taxon>
        <taxon>Peronospora</taxon>
    </lineage>
</organism>
<sequence>MASDLVAYVSKLLPGTTLPDVSPADIKKKDYSSVLEALSPKLPQLLALDAETDVEGVFSLLFTIILQAPKPESELLKLLQAIQDENKASSVLRLRIVALLFNKAKTLPKVQLQALLNLLALASSSENIDLVAPYLTQVETLLDMQHVSVDDLRALLLAVANVLDRNDDKLKVLTVLEKYLATYEKGQLDKEQALRACKIVLQNPVASFLARVDLASLAVVQTSLQTDKIYELLDIVSTKTLKEFIVFQKSAGDVFTENGLQEAELVDTMRLFTLCSLPTGFKANSYSDVATALDVEEEKVENWVVRAITVGLVNAKIDQLARTVTILSSLQRRFGVDQWKEIDTKLQLYKKNVGGLLDIIRNARRAQEQQ</sequence>
<comment type="similarity">
    <text evidence="5">Belongs to the eIF-3 subunit M family.</text>
</comment>
<evidence type="ECO:0000313" key="8">
    <source>
        <dbReference type="EMBL" id="CAH0518570.1"/>
    </source>
</evidence>
<dbReference type="GO" id="GO:0071541">
    <property type="term" value="C:eukaryotic translation initiation factor 3 complex, eIF3m"/>
    <property type="evidence" value="ECO:0007669"/>
    <property type="project" value="UniProtKB-UniRule"/>
</dbReference>
<keyword evidence="9" id="KW-1185">Reference proteome</keyword>
<dbReference type="GO" id="GO:0016282">
    <property type="term" value="C:eukaryotic 43S preinitiation complex"/>
    <property type="evidence" value="ECO:0007669"/>
    <property type="project" value="UniProtKB-UniRule"/>
</dbReference>
<gene>
    <name evidence="8" type="ORF">PBS001_LOCUS5135</name>
    <name evidence="7" type="ORF">PBS003_LOCUS971</name>
</gene>
<feature type="domain" description="PCI" evidence="6">
    <location>
        <begin position="168"/>
        <end position="331"/>
    </location>
</feature>
<evidence type="ECO:0000256" key="2">
    <source>
        <dbReference type="ARBA" id="ARBA00022490"/>
    </source>
</evidence>
<dbReference type="GO" id="GO:0001732">
    <property type="term" value="P:formation of cytoplasmic translation initiation complex"/>
    <property type="evidence" value="ECO:0007669"/>
    <property type="project" value="UniProtKB-UniRule"/>
</dbReference>
<dbReference type="InterPro" id="IPR000717">
    <property type="entry name" value="PCI_dom"/>
</dbReference>
<dbReference type="AlphaFoldDB" id="A0AAU9KZ27"/>
<dbReference type="PANTHER" id="PTHR15350">
    <property type="entry name" value="COP9 SIGNALOSOME COMPLEX SUBUNIT 7/DENDRITIC CELL PROTEIN GA17"/>
    <property type="match status" value="1"/>
</dbReference>
<dbReference type="Pfam" id="PF01399">
    <property type="entry name" value="PCI"/>
    <property type="match status" value="1"/>
</dbReference>
<evidence type="ECO:0000256" key="3">
    <source>
        <dbReference type="ARBA" id="ARBA00022540"/>
    </source>
</evidence>
<dbReference type="HAMAP" id="MF_03012">
    <property type="entry name" value="eIF3m"/>
    <property type="match status" value="1"/>
</dbReference>
<dbReference type="Proteomes" id="UP001160483">
    <property type="component" value="Unassembled WGS sequence"/>
</dbReference>
<evidence type="ECO:0000256" key="4">
    <source>
        <dbReference type="ARBA" id="ARBA00022917"/>
    </source>
</evidence>
<dbReference type="EMBL" id="CAKKTJ010000095">
    <property type="protein sequence ID" value="CAH0474103.1"/>
    <property type="molecule type" value="Genomic_DNA"/>
</dbReference>
<comment type="subcellular location">
    <subcellularLocation>
        <location evidence="5">Cytoplasm</location>
    </subcellularLocation>
</comment>
<reference evidence="7 9" key="1">
    <citation type="submission" date="2021-11" db="EMBL/GenBank/DDBJ databases">
        <authorList>
            <person name="Islam A."/>
            <person name="Islam S."/>
            <person name="Flora M.S."/>
            <person name="Rahman M."/>
            <person name="Ziaur R.M."/>
            <person name="Epstein J.H."/>
            <person name="Hassan M."/>
            <person name="Klassen M."/>
            <person name="Woodard K."/>
            <person name="Webb A."/>
            <person name="Webby R.J."/>
            <person name="El Zowalaty M.E."/>
        </authorList>
    </citation>
    <scope>NUCLEOTIDE SEQUENCE</scope>
    <source>
        <strain evidence="8">Pbs1</strain>
        <strain evidence="7">Pbs3</strain>
    </source>
</reference>
<dbReference type="SMART" id="SM00088">
    <property type="entry name" value="PINT"/>
    <property type="match status" value="1"/>
</dbReference>
<comment type="similarity">
    <text evidence="1">Belongs to the CSN7/EIF3M family. CSN7 subfamily.</text>
</comment>
<dbReference type="SUPFAM" id="SSF46785">
    <property type="entry name" value="Winged helix' DNA-binding domain"/>
    <property type="match status" value="1"/>
</dbReference>
<protein>
    <recommendedName>
        <fullName evidence="5">Eukaryotic translation initiation factor 3 subunit M</fullName>
        <shortName evidence="5">eIF3m</shortName>
    </recommendedName>
</protein>
<dbReference type="GO" id="GO:0003743">
    <property type="term" value="F:translation initiation factor activity"/>
    <property type="evidence" value="ECO:0007669"/>
    <property type="project" value="UniProtKB-UniRule"/>
</dbReference>
<dbReference type="Proteomes" id="UP001158986">
    <property type="component" value="Unassembled WGS sequence"/>
</dbReference>
<dbReference type="InterPro" id="IPR045237">
    <property type="entry name" value="COPS7/eIF3m"/>
</dbReference>
<keyword evidence="3 5" id="KW-0396">Initiation factor</keyword>
<evidence type="ECO:0000313" key="7">
    <source>
        <dbReference type="EMBL" id="CAH0474103.1"/>
    </source>
</evidence>
<dbReference type="PROSITE" id="PS50250">
    <property type="entry name" value="PCI"/>
    <property type="match status" value="1"/>
</dbReference>
<accession>A0AAU9KZ27</accession>
<keyword evidence="2 5" id="KW-0963">Cytoplasm</keyword>
<proteinExistence type="inferred from homology"/>
<comment type="function">
    <text evidence="5">Component of the eukaryotic translation initiation factor 3 (eIF-3) complex, which is involved in protein synthesis of a specialized repertoire of mRNAs and, together with other initiation factors, stimulates binding of mRNA and methionyl-tRNAi to the 40S ribosome. The eIF-3 complex specifically targets and initiates translation of a subset of mRNAs involved in cell proliferation.</text>
</comment>
<evidence type="ECO:0000313" key="9">
    <source>
        <dbReference type="Proteomes" id="UP001158986"/>
    </source>
</evidence>
<evidence type="ECO:0000313" key="10">
    <source>
        <dbReference type="Proteomes" id="UP001160483"/>
    </source>
</evidence>
<dbReference type="InterPro" id="IPR036390">
    <property type="entry name" value="WH_DNA-bd_sf"/>
</dbReference>
<evidence type="ECO:0000256" key="5">
    <source>
        <dbReference type="HAMAP-Rule" id="MF_03012"/>
    </source>
</evidence>
<keyword evidence="4 5" id="KW-0648">Protein biosynthesis</keyword>
<comment type="caution">
    <text evidence="7">The sequence shown here is derived from an EMBL/GenBank/DDBJ whole genome shotgun (WGS) entry which is preliminary data.</text>
</comment>
<name>A0AAU9KZ27_9STRA</name>
<dbReference type="InterPro" id="IPR027528">
    <property type="entry name" value="eIF3m"/>
</dbReference>
<dbReference type="GO" id="GO:0033290">
    <property type="term" value="C:eukaryotic 48S preinitiation complex"/>
    <property type="evidence" value="ECO:0007669"/>
    <property type="project" value="UniProtKB-UniRule"/>
</dbReference>
<evidence type="ECO:0000256" key="1">
    <source>
        <dbReference type="ARBA" id="ARBA00008482"/>
    </source>
</evidence>